<evidence type="ECO:0000256" key="2">
    <source>
        <dbReference type="ARBA" id="ARBA00009485"/>
    </source>
</evidence>
<keyword evidence="5" id="KW-0493">Microtubule</keyword>
<feature type="compositionally biased region" description="Polar residues" evidence="10">
    <location>
        <begin position="389"/>
        <end position="398"/>
    </location>
</feature>
<evidence type="ECO:0000256" key="9">
    <source>
        <dbReference type="SAM" id="Coils"/>
    </source>
</evidence>
<evidence type="ECO:0000256" key="4">
    <source>
        <dbReference type="ARBA" id="ARBA00022490"/>
    </source>
</evidence>
<feature type="coiled-coil region" evidence="9">
    <location>
        <begin position="530"/>
        <end position="575"/>
    </location>
</feature>
<dbReference type="EMBL" id="JALJOV010000536">
    <property type="protein sequence ID" value="KAK9862949.1"/>
    <property type="molecule type" value="Genomic_DNA"/>
</dbReference>
<dbReference type="PANTHER" id="PTHR34031">
    <property type="entry name" value="CENTROSOMAL PROTEIN OF 162 KDA"/>
    <property type="match status" value="1"/>
</dbReference>
<feature type="compositionally biased region" description="Polar residues" evidence="10">
    <location>
        <begin position="338"/>
        <end position="350"/>
    </location>
</feature>
<evidence type="ECO:0000256" key="3">
    <source>
        <dbReference type="ARBA" id="ARBA00021406"/>
    </source>
</evidence>
<evidence type="ECO:0000313" key="12">
    <source>
        <dbReference type="Proteomes" id="UP001485043"/>
    </source>
</evidence>
<evidence type="ECO:0000256" key="8">
    <source>
        <dbReference type="ARBA" id="ARBA00023212"/>
    </source>
</evidence>
<comment type="similarity">
    <text evidence="2">Belongs to the CEP162 family.</text>
</comment>
<feature type="region of interest" description="Disordered" evidence="10">
    <location>
        <begin position="389"/>
        <end position="413"/>
    </location>
</feature>
<keyword evidence="6" id="KW-0970">Cilium biogenesis/degradation</keyword>
<evidence type="ECO:0000256" key="5">
    <source>
        <dbReference type="ARBA" id="ARBA00022701"/>
    </source>
</evidence>
<dbReference type="AlphaFoldDB" id="A0AAW1T304"/>
<evidence type="ECO:0000256" key="10">
    <source>
        <dbReference type="SAM" id="MobiDB-lite"/>
    </source>
</evidence>
<name>A0AAW1T304_9CHLO</name>
<proteinExistence type="inferred from homology"/>
<accession>A0AAW1T304</accession>
<evidence type="ECO:0000256" key="7">
    <source>
        <dbReference type="ARBA" id="ARBA00023054"/>
    </source>
</evidence>
<gene>
    <name evidence="11" type="ORF">WJX84_010124</name>
</gene>
<dbReference type="InterPro" id="IPR038774">
    <property type="entry name" value="CEP162-like"/>
</dbReference>
<organism evidence="11 12">
    <name type="scientific">Apatococcus fuscideae</name>
    <dbReference type="NCBI Taxonomy" id="2026836"/>
    <lineage>
        <taxon>Eukaryota</taxon>
        <taxon>Viridiplantae</taxon>
        <taxon>Chlorophyta</taxon>
        <taxon>core chlorophytes</taxon>
        <taxon>Trebouxiophyceae</taxon>
        <taxon>Chlorellales</taxon>
        <taxon>Chlorellaceae</taxon>
        <taxon>Apatococcus</taxon>
    </lineage>
</organism>
<evidence type="ECO:0000256" key="1">
    <source>
        <dbReference type="ARBA" id="ARBA00004114"/>
    </source>
</evidence>
<dbReference type="PANTHER" id="PTHR34031:SF1">
    <property type="entry name" value="CENTROSOMAL PROTEIN OF 162 KDA"/>
    <property type="match status" value="1"/>
</dbReference>
<protein>
    <recommendedName>
        <fullName evidence="3">Centrosomal protein of 162 kDa</fullName>
    </recommendedName>
</protein>
<feature type="region of interest" description="Disordered" evidence="10">
    <location>
        <begin position="315"/>
        <end position="364"/>
    </location>
</feature>
<feature type="coiled-coil region" evidence="9">
    <location>
        <begin position="165"/>
        <end position="254"/>
    </location>
</feature>
<comment type="subcellular location">
    <subcellularLocation>
        <location evidence="1">Cytoplasm</location>
        <location evidence="1">Cytoskeleton</location>
        <location evidence="1">Microtubule organizing center</location>
        <location evidence="1">Centrosome</location>
        <location evidence="1">Centriole</location>
    </subcellularLocation>
</comment>
<keyword evidence="8" id="KW-0206">Cytoskeleton</keyword>
<feature type="compositionally biased region" description="Polar residues" evidence="10">
    <location>
        <begin position="315"/>
        <end position="324"/>
    </location>
</feature>
<dbReference type="GO" id="GO:0005814">
    <property type="term" value="C:centriole"/>
    <property type="evidence" value="ECO:0007669"/>
    <property type="project" value="UniProtKB-SubCell"/>
</dbReference>
<feature type="region of interest" description="Disordered" evidence="10">
    <location>
        <begin position="454"/>
        <end position="477"/>
    </location>
</feature>
<evidence type="ECO:0000313" key="11">
    <source>
        <dbReference type="EMBL" id="KAK9862949.1"/>
    </source>
</evidence>
<dbReference type="Proteomes" id="UP001485043">
    <property type="component" value="Unassembled WGS sequence"/>
</dbReference>
<keyword evidence="7 9" id="KW-0175">Coiled coil</keyword>
<dbReference type="GO" id="GO:0005879">
    <property type="term" value="C:axonemal microtubule"/>
    <property type="evidence" value="ECO:0007669"/>
    <property type="project" value="TreeGrafter"/>
</dbReference>
<keyword evidence="12" id="KW-1185">Reference proteome</keyword>
<sequence length="671" mass="73792">MALGSQGSVALAVQRALLPADSEAEVQNSQQAQAKPAASGVFEGGKAPHATEKVLEATAAIPQHQEASNLNGAGTLAEALRTSHNREGSLQQKVSGLQERLQEATTAKHTALRELTLQRRRAMKPQSKPHQAVAIPQAEPGDDVFTMSSKIAKLCQEVADQDRLLSGYQAENEAATRRIRTLQAAAAACEASLRAENARLQQQLNSLQDSHSMGKSAQQLAARLELEQQLQAAVQEAADNKQSLLEAKQQLTALQNSNCAINCRADEMDAHGDQERQLVLARVHQQMNLMRRDHAADIHEWTQRLTHLTETSAATIHDQQSTISRLQDELQQRRQRSTEQTTGNQATSDQLNRHSADSGQNGDLDRAAMTDLQAKLQILQAALLSRQQDSPTCYSGPSASVHLPKQSSANRRTNARLEVQLRPSKLMQANENDSVGGNKAALASSAAAGQSCQAQTIPEAVQDSQQHSNQGNGGDAIQSRHEVNTLRQQVRELQDRQMGLQQKLAAREGALSGLQATHSETLERLASAQVEAESAQLADMTKKLAAKQAEWSTWDTQLREQVKELQQQLLDARALQPWTPKAHEYHLLESKIQELEAAESAREARWRMLGGLSLDDVWRDDSSTHPGTTQLRERIVHLETQLAQRSQELLLYREELDSLSSFMCNLQSQPC</sequence>
<dbReference type="GO" id="GO:0060271">
    <property type="term" value="P:cilium assembly"/>
    <property type="evidence" value="ECO:0007669"/>
    <property type="project" value="TreeGrafter"/>
</dbReference>
<feature type="region of interest" description="Disordered" evidence="10">
    <location>
        <begin position="24"/>
        <end position="45"/>
    </location>
</feature>
<reference evidence="11 12" key="1">
    <citation type="journal article" date="2024" name="Nat. Commun.">
        <title>Phylogenomics reveals the evolutionary origins of lichenization in chlorophyte algae.</title>
        <authorList>
            <person name="Puginier C."/>
            <person name="Libourel C."/>
            <person name="Otte J."/>
            <person name="Skaloud P."/>
            <person name="Haon M."/>
            <person name="Grisel S."/>
            <person name="Petersen M."/>
            <person name="Berrin J.G."/>
            <person name="Delaux P.M."/>
            <person name="Dal Grande F."/>
            <person name="Keller J."/>
        </authorList>
    </citation>
    <scope>NUCLEOTIDE SEQUENCE [LARGE SCALE GENOMIC DNA]</scope>
    <source>
        <strain evidence="11 12">SAG 2523</strain>
    </source>
</reference>
<keyword evidence="4" id="KW-0963">Cytoplasm</keyword>
<comment type="caution">
    <text evidence="11">The sequence shown here is derived from an EMBL/GenBank/DDBJ whole genome shotgun (WGS) entry which is preliminary data.</text>
</comment>
<evidence type="ECO:0000256" key="6">
    <source>
        <dbReference type="ARBA" id="ARBA00022794"/>
    </source>
</evidence>